<dbReference type="EMBL" id="JASAOG010000085">
    <property type="protein sequence ID" value="KAK0053499.1"/>
    <property type="molecule type" value="Genomic_DNA"/>
</dbReference>
<accession>A0AAD8BGV9</accession>
<evidence type="ECO:0000313" key="4">
    <source>
        <dbReference type="EMBL" id="KAK0053499.1"/>
    </source>
</evidence>
<feature type="compositionally biased region" description="Acidic residues" evidence="2">
    <location>
        <begin position="17"/>
        <end position="27"/>
    </location>
</feature>
<reference evidence="4" key="2">
    <citation type="submission" date="2023-04" db="EMBL/GenBank/DDBJ databases">
        <authorList>
            <person name="Bu L."/>
            <person name="Lu L."/>
            <person name="Laidemitt M.R."/>
            <person name="Zhang S.M."/>
            <person name="Mutuku M."/>
            <person name="Mkoji G."/>
            <person name="Steinauer M."/>
            <person name="Loker E.S."/>
        </authorList>
    </citation>
    <scope>NUCLEOTIDE SEQUENCE</scope>
    <source>
        <strain evidence="4">KasaAsao</strain>
        <tissue evidence="4">Whole Snail</tissue>
    </source>
</reference>
<evidence type="ECO:0000313" key="5">
    <source>
        <dbReference type="Proteomes" id="UP001233172"/>
    </source>
</evidence>
<protein>
    <submittedName>
        <fullName evidence="4">Zinc finger C3H1 domain-containing protein-like isoform X2</fullName>
    </submittedName>
</protein>
<dbReference type="SUPFAM" id="SSF48452">
    <property type="entry name" value="TPR-like"/>
    <property type="match status" value="2"/>
</dbReference>
<feature type="region of interest" description="Disordered" evidence="2">
    <location>
        <begin position="274"/>
        <end position="353"/>
    </location>
</feature>
<evidence type="ECO:0000256" key="1">
    <source>
        <dbReference type="SAM" id="Coils"/>
    </source>
</evidence>
<feature type="region of interest" description="Disordered" evidence="2">
    <location>
        <begin position="1073"/>
        <end position="1124"/>
    </location>
</feature>
<dbReference type="PANTHER" id="PTHR21563:SF3">
    <property type="entry name" value="ZINC FINGER C3H1 DOMAIN-CONTAINING PROTEIN"/>
    <property type="match status" value="1"/>
</dbReference>
<dbReference type="Proteomes" id="UP001233172">
    <property type="component" value="Unassembled WGS sequence"/>
</dbReference>
<proteinExistence type="predicted"/>
<feature type="region of interest" description="Disordered" evidence="2">
    <location>
        <begin position="589"/>
        <end position="609"/>
    </location>
</feature>
<feature type="region of interest" description="Disordered" evidence="2">
    <location>
        <begin position="682"/>
        <end position="709"/>
    </location>
</feature>
<feature type="compositionally biased region" description="Polar residues" evidence="2">
    <location>
        <begin position="1"/>
        <end position="10"/>
    </location>
</feature>
<feature type="compositionally biased region" description="Basic and acidic residues" evidence="2">
    <location>
        <begin position="1512"/>
        <end position="1523"/>
    </location>
</feature>
<dbReference type="PANTHER" id="PTHR21563">
    <property type="entry name" value="ZINC FINGER C3H1 DOMAIN-CONTAINING PROTEIN"/>
    <property type="match status" value="1"/>
</dbReference>
<dbReference type="GO" id="GO:0000178">
    <property type="term" value="C:exosome (RNase complex)"/>
    <property type="evidence" value="ECO:0007669"/>
    <property type="project" value="TreeGrafter"/>
</dbReference>
<feature type="coiled-coil region" evidence="1">
    <location>
        <begin position="1327"/>
        <end position="1375"/>
    </location>
</feature>
<feature type="region of interest" description="Disordered" evidence="2">
    <location>
        <begin position="847"/>
        <end position="881"/>
    </location>
</feature>
<dbReference type="InterPro" id="IPR039278">
    <property type="entry name" value="Red1"/>
</dbReference>
<dbReference type="Pfam" id="PF10650">
    <property type="entry name" value="zf-C3H1"/>
    <property type="match status" value="1"/>
</dbReference>
<feature type="compositionally biased region" description="Basic and acidic residues" evidence="2">
    <location>
        <begin position="1077"/>
        <end position="1120"/>
    </location>
</feature>
<name>A0AAD8BGV9_BIOPF</name>
<keyword evidence="5" id="KW-1185">Reference proteome</keyword>
<dbReference type="GO" id="GO:0005634">
    <property type="term" value="C:nucleus"/>
    <property type="evidence" value="ECO:0007669"/>
    <property type="project" value="TreeGrafter"/>
</dbReference>
<feature type="region of interest" description="Disordered" evidence="2">
    <location>
        <begin position="1"/>
        <end position="99"/>
    </location>
</feature>
<feature type="domain" description="Putative zinc-finger" evidence="3">
    <location>
        <begin position="1643"/>
        <end position="1661"/>
    </location>
</feature>
<feature type="compositionally biased region" description="Basic and acidic residues" evidence="2">
    <location>
        <begin position="654"/>
        <end position="667"/>
    </location>
</feature>
<feature type="region of interest" description="Disordered" evidence="2">
    <location>
        <begin position="798"/>
        <end position="832"/>
    </location>
</feature>
<dbReference type="Gene3D" id="1.25.40.10">
    <property type="entry name" value="Tetratricopeptide repeat domain"/>
    <property type="match status" value="3"/>
</dbReference>
<feature type="compositionally biased region" description="Polar residues" evidence="2">
    <location>
        <begin position="28"/>
        <end position="38"/>
    </location>
</feature>
<feature type="compositionally biased region" description="Basic and acidic residues" evidence="2">
    <location>
        <begin position="70"/>
        <end position="95"/>
    </location>
</feature>
<dbReference type="InterPro" id="IPR003107">
    <property type="entry name" value="HAT"/>
</dbReference>
<organism evidence="4 5">
    <name type="scientific">Biomphalaria pfeifferi</name>
    <name type="common">Bloodfluke planorb</name>
    <name type="synonym">Freshwater snail</name>
    <dbReference type="NCBI Taxonomy" id="112525"/>
    <lineage>
        <taxon>Eukaryota</taxon>
        <taxon>Metazoa</taxon>
        <taxon>Spiralia</taxon>
        <taxon>Lophotrochozoa</taxon>
        <taxon>Mollusca</taxon>
        <taxon>Gastropoda</taxon>
        <taxon>Heterobranchia</taxon>
        <taxon>Euthyneura</taxon>
        <taxon>Panpulmonata</taxon>
        <taxon>Hygrophila</taxon>
        <taxon>Lymnaeoidea</taxon>
        <taxon>Planorbidae</taxon>
        <taxon>Biomphalaria</taxon>
    </lineage>
</organism>
<keyword evidence="1" id="KW-0175">Coiled coil</keyword>
<dbReference type="InterPro" id="IPR019607">
    <property type="entry name" value="Putative_zinc-finger_domain"/>
</dbReference>
<evidence type="ECO:0000256" key="2">
    <source>
        <dbReference type="SAM" id="MobiDB-lite"/>
    </source>
</evidence>
<reference evidence="4" key="1">
    <citation type="journal article" date="2023" name="PLoS Negl. Trop. Dis.">
        <title>A genome sequence for Biomphalaria pfeifferi, the major vector snail for the human-infecting parasite Schistosoma mansoni.</title>
        <authorList>
            <person name="Bu L."/>
            <person name="Lu L."/>
            <person name="Laidemitt M.R."/>
            <person name="Zhang S.M."/>
            <person name="Mutuku M."/>
            <person name="Mkoji G."/>
            <person name="Steinauer M."/>
            <person name="Loker E.S."/>
        </authorList>
    </citation>
    <scope>NUCLEOTIDE SEQUENCE</scope>
    <source>
        <strain evidence="4">KasaAsao</strain>
    </source>
</reference>
<feature type="region of interest" description="Disordered" evidence="2">
    <location>
        <begin position="645"/>
        <end position="667"/>
    </location>
</feature>
<dbReference type="InterPro" id="IPR011990">
    <property type="entry name" value="TPR-like_helical_dom_sf"/>
</dbReference>
<feature type="region of interest" description="Disordered" evidence="2">
    <location>
        <begin position="520"/>
        <end position="542"/>
    </location>
</feature>
<feature type="region of interest" description="Disordered" evidence="2">
    <location>
        <begin position="1505"/>
        <end position="1536"/>
    </location>
</feature>
<evidence type="ECO:0000259" key="3">
    <source>
        <dbReference type="Pfam" id="PF10650"/>
    </source>
</evidence>
<sequence>MMITSSNTTCGAKEEGELTDDDCDENSTEQNKQSQQSAILKDTPIKKNSSKYDPSNDLNHFKSKRRDGRNRRAESGRSYRYLEDGGNRHRQHESGQKIQAEIPQQSKMWQKRRFRASSVRPLSPLKVTKVLPPKINGSPKSEHGDDLIDCTEDELVLRQALIQDQLKHLEEEEKAFGNHAKLDTSQTNVKVSEKADDFDDGRAYPIVIQESTLLNEETEKYIVIEDEKSDVELRRLALATSERHNRNLVSLRTPTVTETRAVDATEVIDLVNEEEEEKKKIQSGTQLCQDKPKLKTRRKTDMSTKGQSAVKSRSRNDLRSTVQRVNKDKQKKTKRDAAKTPLSEHMSKSSRKLDEGAFAEKCEHLRLLAQKDPKLAIEQFSKLINDKEQQISVTGTMKDFKRQRKIPVLSEKFNFHSHKLFPKKNLDLKSKFTRKSFDRKSGLTEDNYDEVAMEIESDAEKDEHPSPLDNLQLGEDFMQAMQPLLPYSVPAPPAPPHYQHSTFSTHPYYSSFLLSAPLPPPMPLLPPPPPPPPPDENESQFKVSGSDFVQGRQHHFATHPTHSGYAPPEASVYGPESIARQLHELREAQNSSGYLTSSKSFSYKPPSNSQRFLFSEENRLPLRPKIDYSSLDDFEFEKKKDSNCIQNMQPKIHASTEKEKRSSPLSDVREVSQNFVIQVQNNFTGNRKVHQKSDRSPTPSYNDYDDQQRPLTVLDNNILDNNMESLSRSPSQYSVRSSRHSYFSPSPPLVVKKYPRDKIKTSEEAYEPLVLNEHYRDKYLSTEKSCFSYSKEVRDGVALSPHDATRNRISLSPHDSVRDNKTSKRNRPFLSPERQDKSLIYESFSLYEPQAPPNKQKRYSSPPPYIPTSIKQKKSSDSEEDDYIMREKLLATVIGKRKSKLEVLSNCSSPSGMSPKYHHTAYSEERSNYTDTNDNVMSASDWKMAPATSSGDETDEEIKPPPVLSRLFRSYVELKQPHTLAVLCKLTMLKSKARLGNMSSEFRANENSIDTIGSQSKEPNESISNVSGALEEKLVEEQLTSSENVFTITTESSFSVKIQDNVLKETQAKVSNIADRLGPDKSSEPTEVLRRLGPDKSSEPTEVLRRLGPEKSSEPTEVLRRLGPQLKPNLATKFTSARNILATSEQSNDQMASKSSTPERIISVGDKSSKETLTDKITHELSVLREKTEQLVTRKSGFMEASSLIIRAPTQQGHTRQVLTQDTLTQVYPQKRPFNSSQLLPIHPQVVVPLVSSDSEEENIEKLDTRSKTETLLDPSSTRNEFELLKKEETYLMFYKQKIYKEQGLVKQLLEKAMKIVKAQQGAEVKRKKIQASIAKLTEQLKIAEKIANSFKTQKEETEKEVQTLTKKLVKTKNLLKVKEASVVSLGKKLLGPTYIPRLAKESEQILKEISTSATTGLTRAESIALEKQKLIEKEKEIAEKLIKLKELKNSEQKDTPSSVVIVKSKSSARSQDLIRIDSNAKPDFVTKNRRKSLIDITACNTPNIPMTPRSKLKEKQAHKDVPKPVPDQEETTFKMPSGTQLNHLCKLQAEKMEKYLNGLNYISFNQPLASLVKSSSPHLKLCLEDQKDKGRQDWSRLSTPLTYTSSLLMFKSYRLSSFFRTKENLGFQSVTYSNKINPDCVFCPYDLQGTCNDDSCQQQHPKDYILTEKELLEDIVSYCPELAGVKEKATPLEIEKCIGSYVENVLAKSKGKITTDELCLWLSSEVKSAAKKIPPHMINLESRSWKPQSKKETGLSLHLNQRLTKQGVESINTEKVVDKDVVINEEDIRYFTVDSTDLLSLEAEIMEDKTKSELWQRLAHKKLTDPNRSPEECLDQALNVLARGLEENRQDSILWLSYLQLYRKHPEAQNFLQFCQTALDLAPSYDLWFLFISSLHTFTEKDEACNQALEYLWKRSEQKIGALQQQTLQNSELSLNNTTTVDKSEDSFGERDTVNQDVEMTTSDQSGPHTIHKDRIDQPLDSVPRSLASLDVPSVNVSRHNMTTKVTEVDSKASHELLEMILLKVGLNLQAGKLKTALHFIQGVLCLKKVDQWSIKFSKLLSVSDQLSLWLVYLYVLEFHHLPPMLYSDFNQNPGKLMSKDTISIPWTSKPTLHTPLDTLVKLYKKAFEVWDQSEKDSGSTSLYIQLVQSLVQLLVSQGKFSESVSACRYALKENRQLVDIWLLLADLFASNHDINAVKQVFQEALEANKYCTKLQFYLNLFLTVKGEADTALLNLEQFVMSHFESSNSNLHLCDPTLLYSQLLKQDEAFGLQIPVVKDDLASNLAQDIYMWLCYNLLMELEGDVTQCSEVYEKMLTHAETRNDVLVIWQNYIQYMVRTKSERRNIRDLVCRSLLYIPLKRPMPFNSSTSATWHDYSHANQLVEMWLSVLPDPVKLDLMEMCLGSLPGDIDLLLRVVELCLELKETRRAYSLCKTVALQADKPANGAFWKMALALAQREGTQREVEQMLVGCVETMPLAVAGWKDFLLMEVTCENSGAIEVLLKHCQQLGLNIDGFVSTISAPAGGTNGFV</sequence>
<comment type="caution">
    <text evidence="4">The sequence shown here is derived from an EMBL/GenBank/DDBJ whole genome shotgun (WGS) entry which is preliminary data.</text>
</comment>
<feature type="compositionally biased region" description="Pro residues" evidence="2">
    <location>
        <begin position="520"/>
        <end position="534"/>
    </location>
</feature>
<dbReference type="GO" id="GO:0006396">
    <property type="term" value="P:RNA processing"/>
    <property type="evidence" value="ECO:0007669"/>
    <property type="project" value="InterPro"/>
</dbReference>
<gene>
    <name evidence="4" type="ORF">Bpfe_016959</name>
</gene>
<dbReference type="SMART" id="SM00386">
    <property type="entry name" value="HAT"/>
    <property type="match status" value="4"/>
</dbReference>